<comment type="caution">
    <text evidence="1">The sequence shown here is derived from an EMBL/GenBank/DDBJ whole genome shotgun (WGS) entry which is preliminary data.</text>
</comment>
<dbReference type="AlphaFoldDB" id="A0A4V6HRM3"/>
<dbReference type="SUPFAM" id="SSF54060">
    <property type="entry name" value="His-Me finger endonucleases"/>
    <property type="match status" value="1"/>
</dbReference>
<gene>
    <name evidence="1" type="ORF">DSM106044_03449</name>
</gene>
<dbReference type="Proteomes" id="UP000306509">
    <property type="component" value="Unassembled WGS sequence"/>
</dbReference>
<evidence type="ECO:0000313" key="1">
    <source>
        <dbReference type="EMBL" id="TLC99657.1"/>
    </source>
</evidence>
<sequence length="294" mass="35205">MTKKEMIKRKQRKEFWDFADLTDARVLDLAKAEITPLSKEEVFVQVKDSQNYWISNYGRMVNNLRKYFYMHKTGNVHYTINLVDEYGEKYKKETSPAELVAEQFLERNSETTWIWHIDEDLSNNYYKNLLWVSWDEYISLNRGYVKVEDIDRNQEYIPYITSSRNRAFGIWQGINHRCNKKSNRRCYDDSVICDSWARDPELFMEWYWANYYECEGESMAVDKDLLCPGNKVYAPDKCCILPQTLNTMLSNSKKHYSSRRTRRNNPVLPLGVRYSSSREKYLEYLCRVAVNQLC</sequence>
<protein>
    <submittedName>
        <fullName evidence="1">Uncharacterized protein</fullName>
    </submittedName>
</protein>
<organism evidence="1 2">
    <name type="scientific">Robinsoniella peoriensis</name>
    <dbReference type="NCBI Taxonomy" id="180332"/>
    <lineage>
        <taxon>Bacteria</taxon>
        <taxon>Bacillati</taxon>
        <taxon>Bacillota</taxon>
        <taxon>Clostridia</taxon>
        <taxon>Lachnospirales</taxon>
        <taxon>Lachnospiraceae</taxon>
        <taxon>Robinsoniella</taxon>
    </lineage>
</organism>
<dbReference type="RefSeq" id="WP_243133051.1">
    <property type="nucleotide sequence ID" value="NZ_QGQD01000067.1"/>
</dbReference>
<keyword evidence="2" id="KW-1185">Reference proteome</keyword>
<name>A0A4V6HRM3_9FIRM</name>
<proteinExistence type="predicted"/>
<evidence type="ECO:0000313" key="2">
    <source>
        <dbReference type="Proteomes" id="UP000306509"/>
    </source>
</evidence>
<reference evidence="1 2" key="1">
    <citation type="journal article" date="2019" name="Anaerobe">
        <title>Detection of Robinsoniella peoriensis in multiple bone samples of a trauma patient.</title>
        <authorList>
            <person name="Schrottner P."/>
            <person name="Hartwich K."/>
            <person name="Bunk B."/>
            <person name="Schober I."/>
            <person name="Helbig S."/>
            <person name="Rudolph W.W."/>
            <person name="Gunzer F."/>
        </authorList>
    </citation>
    <scope>NUCLEOTIDE SEQUENCE [LARGE SCALE GENOMIC DNA]</scope>
    <source>
        <strain evidence="1 2">DSM 106044</strain>
    </source>
</reference>
<accession>A0A4V6HRM3</accession>
<dbReference type="InterPro" id="IPR044925">
    <property type="entry name" value="His-Me_finger_sf"/>
</dbReference>
<dbReference type="STRING" id="180332.GCA_000797495_05271"/>
<dbReference type="EMBL" id="QGQD01000067">
    <property type="protein sequence ID" value="TLC99657.1"/>
    <property type="molecule type" value="Genomic_DNA"/>
</dbReference>
<dbReference type="Gene3D" id="3.90.75.20">
    <property type="match status" value="1"/>
</dbReference>